<dbReference type="Gene3D" id="3.30.40.10">
    <property type="entry name" value="Zinc/RING finger domain, C3HC4 (zinc finger)"/>
    <property type="match status" value="1"/>
</dbReference>
<protein>
    <recommendedName>
        <fullName evidence="3">RING-type domain-containing protein</fullName>
    </recommendedName>
</protein>
<dbReference type="GO" id="GO:0008270">
    <property type="term" value="F:zinc ion binding"/>
    <property type="evidence" value="ECO:0007669"/>
    <property type="project" value="UniProtKB-KW"/>
</dbReference>
<feature type="region of interest" description="Disordered" evidence="2">
    <location>
        <begin position="210"/>
        <end position="237"/>
    </location>
</feature>
<dbReference type="InterPro" id="IPR001841">
    <property type="entry name" value="Znf_RING"/>
</dbReference>
<dbReference type="Pfam" id="PF13639">
    <property type="entry name" value="zf-RING_2"/>
    <property type="match status" value="1"/>
</dbReference>
<dbReference type="OrthoDB" id="8062037at2759"/>
<dbReference type="AlphaFoldDB" id="A0A9P4KEH5"/>
<dbReference type="Proteomes" id="UP000800093">
    <property type="component" value="Unassembled WGS sequence"/>
</dbReference>
<keyword evidence="1" id="KW-0862">Zinc</keyword>
<feature type="region of interest" description="Disordered" evidence="2">
    <location>
        <begin position="121"/>
        <end position="140"/>
    </location>
</feature>
<name>A0A9P4KEH5_9PLEO</name>
<dbReference type="EMBL" id="ML986612">
    <property type="protein sequence ID" value="KAF2264970.1"/>
    <property type="molecule type" value="Genomic_DNA"/>
</dbReference>
<keyword evidence="1" id="KW-0479">Metal-binding</keyword>
<proteinExistence type="predicted"/>
<evidence type="ECO:0000256" key="2">
    <source>
        <dbReference type="SAM" id="MobiDB-lite"/>
    </source>
</evidence>
<keyword evidence="5" id="KW-1185">Reference proteome</keyword>
<gene>
    <name evidence="4" type="ORF">CC78DRAFT_567956</name>
</gene>
<accession>A0A9P4KEH5</accession>
<comment type="caution">
    <text evidence="4">The sequence shown here is derived from an EMBL/GenBank/DDBJ whole genome shotgun (WGS) entry which is preliminary data.</text>
</comment>
<keyword evidence="1" id="KW-0863">Zinc-finger</keyword>
<dbReference type="PROSITE" id="PS50089">
    <property type="entry name" value="ZF_RING_2"/>
    <property type="match status" value="1"/>
</dbReference>
<evidence type="ECO:0000259" key="3">
    <source>
        <dbReference type="PROSITE" id="PS50089"/>
    </source>
</evidence>
<dbReference type="InterPro" id="IPR013083">
    <property type="entry name" value="Znf_RING/FYVE/PHD"/>
</dbReference>
<evidence type="ECO:0000256" key="1">
    <source>
        <dbReference type="PROSITE-ProRule" id="PRU00175"/>
    </source>
</evidence>
<reference evidence="5" key="1">
    <citation type="journal article" date="2020" name="Stud. Mycol.">
        <title>101 Dothideomycetes genomes: A test case for predicting lifestyles and emergence of pathogens.</title>
        <authorList>
            <person name="Haridas S."/>
            <person name="Albert R."/>
            <person name="Binder M."/>
            <person name="Bloem J."/>
            <person name="LaButti K."/>
            <person name="Salamov A."/>
            <person name="Andreopoulos B."/>
            <person name="Baker S."/>
            <person name="Barry K."/>
            <person name="Bills G."/>
            <person name="Bluhm B."/>
            <person name="Cannon C."/>
            <person name="Castanera R."/>
            <person name="Culley D."/>
            <person name="Daum C."/>
            <person name="Ezra D."/>
            <person name="Gonzalez J."/>
            <person name="Henrissat B."/>
            <person name="Kuo A."/>
            <person name="Liang C."/>
            <person name="Lipzen A."/>
            <person name="Lutzoni F."/>
            <person name="Magnuson J."/>
            <person name="Mondo S."/>
            <person name="Nolan M."/>
            <person name="Ohm R."/>
            <person name="Pangilinan J."/>
            <person name="Park H.-J."/>
            <person name="Ramirez L."/>
            <person name="Alfaro M."/>
            <person name="Sun H."/>
            <person name="Tritt A."/>
            <person name="Yoshinaga Y."/>
            <person name="Zwiers L.-H."/>
            <person name="Turgeon B."/>
            <person name="Goodwin S."/>
            <person name="Spatafora J."/>
            <person name="Crous P."/>
            <person name="Grigoriev I."/>
        </authorList>
    </citation>
    <scope>NUCLEOTIDE SEQUENCE [LARGE SCALE GENOMIC DNA]</scope>
    <source>
        <strain evidence="5">CBS 304.66</strain>
    </source>
</reference>
<feature type="compositionally biased region" description="Basic and acidic residues" evidence="2">
    <location>
        <begin position="210"/>
        <end position="219"/>
    </location>
</feature>
<sequence>MQLIETPPFRTELAVIATMSIGSFFRNHTETVSREVAAKEDPCPICLESYTTHTPVRIKKIEGCKHFIGRRCLKTLLSKDEPWEKRCPYCRALWVGVEEQEIWQTPRAARRATRREFERNAIGREQEADDSFSDFSGTVGNVGGRAGTQISVEVGSRPNSGQAGLSSNLGRLFSSASMARQQNQGPTVRQPGWFSGLRVPRVGSFARLREEGTPDDDRLNIPPKPESSLSRSERGANNVERQLEMGCAVNERDVKAQLRLQEFKQMLNRHAMEQEQLQARQRDERNQFV</sequence>
<evidence type="ECO:0000313" key="4">
    <source>
        <dbReference type="EMBL" id="KAF2264970.1"/>
    </source>
</evidence>
<feature type="domain" description="RING-type" evidence="3">
    <location>
        <begin position="43"/>
        <end position="91"/>
    </location>
</feature>
<dbReference type="SUPFAM" id="SSF57850">
    <property type="entry name" value="RING/U-box"/>
    <property type="match status" value="1"/>
</dbReference>
<organism evidence="4 5">
    <name type="scientific">Lojkania enalia</name>
    <dbReference type="NCBI Taxonomy" id="147567"/>
    <lineage>
        <taxon>Eukaryota</taxon>
        <taxon>Fungi</taxon>
        <taxon>Dikarya</taxon>
        <taxon>Ascomycota</taxon>
        <taxon>Pezizomycotina</taxon>
        <taxon>Dothideomycetes</taxon>
        <taxon>Pleosporomycetidae</taxon>
        <taxon>Pleosporales</taxon>
        <taxon>Pleosporales incertae sedis</taxon>
        <taxon>Lojkania</taxon>
    </lineage>
</organism>
<evidence type="ECO:0000313" key="5">
    <source>
        <dbReference type="Proteomes" id="UP000800093"/>
    </source>
</evidence>